<reference evidence="2 3" key="1">
    <citation type="submission" date="2019-10" db="EMBL/GenBank/DDBJ databases">
        <title>Georgenia wutianyii sp. nov. and Georgenia yuyongxinii sp. nov. isolated from plateau pika (Ochotona curzoniae) in the Qinghai-Tibet plateau of China.</title>
        <authorList>
            <person name="Tian Z."/>
        </authorList>
    </citation>
    <scope>NUCLEOTIDE SEQUENCE [LARGE SCALE GENOMIC DNA]</scope>
    <source>
        <strain evidence="2 3">JCM 19765</strain>
    </source>
</reference>
<keyword evidence="3" id="KW-1185">Reference proteome</keyword>
<organism evidence="2 3">
    <name type="scientific">Georgenia subflava</name>
    <dbReference type="NCBI Taxonomy" id="1622177"/>
    <lineage>
        <taxon>Bacteria</taxon>
        <taxon>Bacillati</taxon>
        <taxon>Actinomycetota</taxon>
        <taxon>Actinomycetes</taxon>
        <taxon>Micrococcales</taxon>
        <taxon>Bogoriellaceae</taxon>
        <taxon>Georgenia</taxon>
    </lineage>
</organism>
<feature type="domain" description="FAD-binding" evidence="1">
    <location>
        <begin position="2"/>
        <end position="275"/>
    </location>
</feature>
<dbReference type="InterPro" id="IPR036188">
    <property type="entry name" value="FAD/NAD-bd_sf"/>
</dbReference>
<dbReference type="Pfam" id="PF01494">
    <property type="entry name" value="FAD_binding_3"/>
    <property type="match status" value="1"/>
</dbReference>
<dbReference type="AlphaFoldDB" id="A0A6N7EKS7"/>
<dbReference type="PANTHER" id="PTHR42685">
    <property type="entry name" value="GERANYLGERANYL DIPHOSPHATE REDUCTASE"/>
    <property type="match status" value="1"/>
</dbReference>
<comment type="caution">
    <text evidence="2">The sequence shown here is derived from an EMBL/GenBank/DDBJ whole genome shotgun (WGS) entry which is preliminary data.</text>
</comment>
<name>A0A6N7EKS7_9MICO</name>
<dbReference type="InterPro" id="IPR002938">
    <property type="entry name" value="FAD-bd"/>
</dbReference>
<dbReference type="RefSeq" id="WP_152194254.1">
    <property type="nucleotide sequence ID" value="NZ_VUKD01000001.1"/>
</dbReference>
<evidence type="ECO:0000259" key="1">
    <source>
        <dbReference type="Pfam" id="PF01494"/>
    </source>
</evidence>
<dbReference type="PRINTS" id="PR00420">
    <property type="entry name" value="RNGMNOXGNASE"/>
</dbReference>
<proteinExistence type="predicted"/>
<evidence type="ECO:0000313" key="3">
    <source>
        <dbReference type="Proteomes" id="UP000437709"/>
    </source>
</evidence>
<dbReference type="SUPFAM" id="SSF51905">
    <property type="entry name" value="FAD/NAD(P)-binding domain"/>
    <property type="match status" value="1"/>
</dbReference>
<accession>A0A6N7EKS7</accession>
<dbReference type="Gene3D" id="3.50.50.60">
    <property type="entry name" value="FAD/NAD(P)-binding domain"/>
    <property type="match status" value="1"/>
</dbReference>
<dbReference type="GO" id="GO:0071949">
    <property type="term" value="F:FAD binding"/>
    <property type="evidence" value="ECO:0007669"/>
    <property type="project" value="InterPro"/>
</dbReference>
<evidence type="ECO:0000313" key="2">
    <source>
        <dbReference type="EMBL" id="MPV38660.1"/>
    </source>
</evidence>
<dbReference type="Proteomes" id="UP000437709">
    <property type="component" value="Unassembled WGS sequence"/>
</dbReference>
<protein>
    <submittedName>
        <fullName evidence="2">NAD(P)/FAD-dependent oxidoreductase</fullName>
    </submittedName>
</protein>
<gene>
    <name evidence="2" type="ORF">GB881_16705</name>
</gene>
<dbReference type="EMBL" id="WHPC01000098">
    <property type="protein sequence ID" value="MPV38660.1"/>
    <property type="molecule type" value="Genomic_DNA"/>
</dbReference>
<dbReference type="InterPro" id="IPR050407">
    <property type="entry name" value="Geranylgeranyl_reductase"/>
</dbReference>
<dbReference type="PANTHER" id="PTHR42685:SF19">
    <property type="entry name" value="POSSIBLE OXIDOREDUCTASE"/>
    <property type="match status" value="1"/>
</dbReference>
<sequence>MTDLVVAGGGPAGLATALHAARAGLSVVVREPRDAPVDKACGEGLMPAAVERLAGLGVDPAGRPLRGIRYLAGTTAAEALFRGAPGRGVRRTVLHAALRAAVLDAGVRMEQRKVVVVDQLDGGVLVDGEPARYLVVADGLHSPLRRSLGLALPARGPRRHGLRRHHGVEPWTDLVEVHWAERAEAYVTPVGPHEVGVALLTTRRTTYDEQLAAFPALLDRLEGAAPTTPVRGAAPLRQRTRARVQGRVLLVGDASGYVDALTGEGISLALAQAEAAVAAIVAGRPQAYETDWRRIVRRYRLLTEVLLAAAAWPPSRRLLVPAARTLPRVFAAAVDEIGRTG</sequence>
<dbReference type="OrthoDB" id="113955at2"/>